<comment type="caution">
    <text evidence="1">The sequence shown here is derived from an EMBL/GenBank/DDBJ whole genome shotgun (WGS) entry which is preliminary data.</text>
</comment>
<sequence>MRIVFVNLLMQDVWNKFKEYLLIRELNLNISQKVPPISQVFDTQAQRDQMKTSLLTNKTIKSSQYLNHPFIFILSPSCWNQIFIQRIIDIRHNMIYSQSWRYAKSQKFKYLLVMMKGQELVIKNHLYLNIDIYQFLRFINHNVSFLIFQFSEKLMAMFLFNSRISQSKIGFSVSGILILNKFSFNFSNMQYKSRSFLATRFKNLSFFAQRTLWNFFRPSKS</sequence>
<dbReference type="AlphaFoldDB" id="A0A8S1M4S1"/>
<evidence type="ECO:0000313" key="1">
    <source>
        <dbReference type="EMBL" id="CAD8075340.1"/>
    </source>
</evidence>
<proteinExistence type="predicted"/>
<protein>
    <submittedName>
        <fullName evidence="1">Uncharacterized protein</fullName>
    </submittedName>
</protein>
<dbReference type="EMBL" id="CAJJDN010000033">
    <property type="protein sequence ID" value="CAD8075340.1"/>
    <property type="molecule type" value="Genomic_DNA"/>
</dbReference>
<name>A0A8S1M4S1_9CILI</name>
<organism evidence="1 2">
    <name type="scientific">Paramecium sonneborni</name>
    <dbReference type="NCBI Taxonomy" id="65129"/>
    <lineage>
        <taxon>Eukaryota</taxon>
        <taxon>Sar</taxon>
        <taxon>Alveolata</taxon>
        <taxon>Ciliophora</taxon>
        <taxon>Intramacronucleata</taxon>
        <taxon>Oligohymenophorea</taxon>
        <taxon>Peniculida</taxon>
        <taxon>Parameciidae</taxon>
        <taxon>Paramecium</taxon>
    </lineage>
</organism>
<accession>A0A8S1M4S1</accession>
<reference evidence="1" key="1">
    <citation type="submission" date="2021-01" db="EMBL/GenBank/DDBJ databases">
        <authorList>
            <consortium name="Genoscope - CEA"/>
            <person name="William W."/>
        </authorList>
    </citation>
    <scope>NUCLEOTIDE SEQUENCE</scope>
</reference>
<evidence type="ECO:0000313" key="2">
    <source>
        <dbReference type="Proteomes" id="UP000692954"/>
    </source>
</evidence>
<dbReference type="Proteomes" id="UP000692954">
    <property type="component" value="Unassembled WGS sequence"/>
</dbReference>
<keyword evidence="2" id="KW-1185">Reference proteome</keyword>
<gene>
    <name evidence="1" type="ORF">PSON_ATCC_30995.1.T0330178</name>
</gene>